<proteinExistence type="predicted"/>
<keyword evidence="7" id="KW-0328">Glycosyltransferase</keyword>
<dbReference type="EC" id="2.4.1.-" evidence="7"/>
<feature type="domain" description="O-antigen ligase-related" evidence="6">
    <location>
        <begin position="223"/>
        <end position="374"/>
    </location>
</feature>
<dbReference type="Proteomes" id="UP000517187">
    <property type="component" value="Unassembled WGS sequence"/>
</dbReference>
<organism evidence="7 8">
    <name type="scientific">Rhizobium leguminosarum</name>
    <dbReference type="NCBI Taxonomy" id="384"/>
    <lineage>
        <taxon>Bacteria</taxon>
        <taxon>Pseudomonadati</taxon>
        <taxon>Pseudomonadota</taxon>
        <taxon>Alphaproteobacteria</taxon>
        <taxon>Hyphomicrobiales</taxon>
        <taxon>Rhizobiaceae</taxon>
        <taxon>Rhizobium/Agrobacterium group</taxon>
        <taxon>Rhizobium</taxon>
    </lineage>
</organism>
<evidence type="ECO:0000256" key="3">
    <source>
        <dbReference type="ARBA" id="ARBA00022989"/>
    </source>
</evidence>
<dbReference type="Pfam" id="PF04932">
    <property type="entry name" value="Wzy_C"/>
    <property type="match status" value="1"/>
</dbReference>
<evidence type="ECO:0000256" key="5">
    <source>
        <dbReference type="SAM" id="Phobius"/>
    </source>
</evidence>
<keyword evidence="4 5" id="KW-0472">Membrane</keyword>
<keyword evidence="3 5" id="KW-1133">Transmembrane helix</keyword>
<accession>A0A7X0DWE2</accession>
<dbReference type="InterPro" id="IPR007016">
    <property type="entry name" value="O-antigen_ligase-rel_domated"/>
</dbReference>
<reference evidence="7 8" key="1">
    <citation type="submission" date="2020-08" db="EMBL/GenBank/DDBJ databases">
        <title>Genomic Encyclopedia of Type Strains, Phase IV (KMG-V): Genome sequencing to study the core and pangenomes of soil and plant-associated prokaryotes.</title>
        <authorList>
            <person name="Whitman W."/>
        </authorList>
    </citation>
    <scope>NUCLEOTIDE SEQUENCE [LARGE SCALE GENOMIC DNA]</scope>
    <source>
        <strain evidence="7 8">SEMIA 4011</strain>
    </source>
</reference>
<dbReference type="PANTHER" id="PTHR37422:SF13">
    <property type="entry name" value="LIPOPOLYSACCHARIDE BIOSYNTHESIS PROTEIN PA4999-RELATED"/>
    <property type="match status" value="1"/>
</dbReference>
<evidence type="ECO:0000256" key="2">
    <source>
        <dbReference type="ARBA" id="ARBA00022692"/>
    </source>
</evidence>
<dbReference type="AlphaFoldDB" id="A0A7X0DWE2"/>
<feature type="transmembrane region" description="Helical" evidence="5">
    <location>
        <begin position="153"/>
        <end position="177"/>
    </location>
</feature>
<keyword evidence="7" id="KW-0436">Ligase</keyword>
<feature type="transmembrane region" description="Helical" evidence="5">
    <location>
        <begin position="99"/>
        <end position="119"/>
    </location>
</feature>
<feature type="transmembrane region" description="Helical" evidence="5">
    <location>
        <begin position="189"/>
        <end position="207"/>
    </location>
</feature>
<keyword evidence="7" id="KW-0808">Transferase</keyword>
<feature type="transmembrane region" description="Helical" evidence="5">
    <location>
        <begin position="359"/>
        <end position="384"/>
    </location>
</feature>
<dbReference type="GO" id="GO:0016757">
    <property type="term" value="F:glycosyltransferase activity"/>
    <property type="evidence" value="ECO:0007669"/>
    <property type="project" value="UniProtKB-KW"/>
</dbReference>
<dbReference type="EMBL" id="JACIIJ010000010">
    <property type="protein sequence ID" value="MBB6223317.1"/>
    <property type="molecule type" value="Genomic_DNA"/>
</dbReference>
<evidence type="ECO:0000256" key="4">
    <source>
        <dbReference type="ARBA" id="ARBA00023136"/>
    </source>
</evidence>
<protein>
    <submittedName>
        <fullName evidence="7">O-antigen ligase</fullName>
        <ecNumber evidence="7">2.4.1.-</ecNumber>
    </submittedName>
</protein>
<feature type="transmembrane region" description="Helical" evidence="5">
    <location>
        <begin position="71"/>
        <end position="92"/>
    </location>
</feature>
<evidence type="ECO:0000256" key="1">
    <source>
        <dbReference type="ARBA" id="ARBA00004141"/>
    </source>
</evidence>
<comment type="caution">
    <text evidence="7">The sequence shown here is derived from an EMBL/GenBank/DDBJ whole genome shotgun (WGS) entry which is preliminary data.</text>
</comment>
<dbReference type="InterPro" id="IPR051533">
    <property type="entry name" value="WaaL-like"/>
</dbReference>
<name>A0A7X0DWE2_RHILE</name>
<evidence type="ECO:0000313" key="8">
    <source>
        <dbReference type="Proteomes" id="UP000517187"/>
    </source>
</evidence>
<dbReference type="GO" id="GO:0016020">
    <property type="term" value="C:membrane"/>
    <property type="evidence" value="ECO:0007669"/>
    <property type="project" value="UniProtKB-SubCell"/>
</dbReference>
<feature type="transmembrane region" description="Helical" evidence="5">
    <location>
        <begin position="396"/>
        <end position="419"/>
    </location>
</feature>
<keyword evidence="2 5" id="KW-0812">Transmembrane</keyword>
<feature type="transmembrane region" description="Helical" evidence="5">
    <location>
        <begin position="125"/>
        <end position="141"/>
    </location>
</feature>
<dbReference type="GO" id="GO:0016874">
    <property type="term" value="F:ligase activity"/>
    <property type="evidence" value="ECO:0007669"/>
    <property type="project" value="UniProtKB-KW"/>
</dbReference>
<feature type="transmembrane region" description="Helical" evidence="5">
    <location>
        <begin position="219"/>
        <end position="252"/>
    </location>
</feature>
<gene>
    <name evidence="7" type="ORF">GGE66_004306</name>
</gene>
<evidence type="ECO:0000313" key="7">
    <source>
        <dbReference type="EMBL" id="MBB6223317.1"/>
    </source>
</evidence>
<dbReference type="PANTHER" id="PTHR37422">
    <property type="entry name" value="TEICHURONIC ACID BIOSYNTHESIS PROTEIN TUAE"/>
    <property type="match status" value="1"/>
</dbReference>
<evidence type="ECO:0000259" key="6">
    <source>
        <dbReference type="Pfam" id="PF04932"/>
    </source>
</evidence>
<sequence length="449" mass="48403">MRAIPCLTGVITILSETASDGQDRQVKYLRQLKIEVLYPENGAGSALDRNNRIAVFLFAILPGLSPNFNSFILLGSMVWGLYCLATGSLALNLSKSDRLVAIGMSIYPLVMIASIFVNPPYSEELNWIFRLLPFFSVWLLLPRMRRSPDGRLVPLFILGAGIGMIVTFLFSLLQIMFLMDRAEAGTSNAALLGVIGVLFGGIALLNVQSPRSAEQRIAILGYAAGLGCVLLSGTRSAWLVIPVHIVIFLWYFRKHSFHLSLRSLAITGSLLFAGLIALGSGQILHRIEALQENMASLERSDGEVTSLSARFALYKGAVSAISKDPLTGYGPQNRMASVLAEVPDGLRPQLTYSHVHNGFLTAGIDAGIFGIAALSLMLATPVIGAWRKEAGPGRDLAIALALLLVSSYVITGSFGIMFNQKALDPIFAYLVALICVDRGSTGFAPVVRS</sequence>
<comment type="subcellular location">
    <subcellularLocation>
        <location evidence="1">Membrane</location>
        <topology evidence="1">Multi-pass membrane protein</topology>
    </subcellularLocation>
</comment>
<feature type="transmembrane region" description="Helical" evidence="5">
    <location>
        <begin position="426"/>
        <end position="447"/>
    </location>
</feature>
<feature type="transmembrane region" description="Helical" evidence="5">
    <location>
        <begin position="264"/>
        <end position="284"/>
    </location>
</feature>